<dbReference type="EMBL" id="LCYG01000028">
    <property type="protein sequence ID" value="KLK92930.1"/>
    <property type="molecule type" value="Genomic_DNA"/>
</dbReference>
<reference evidence="3 4" key="1">
    <citation type="submission" date="2015-05" db="EMBL/GenBank/DDBJ databases">
        <title>Draft genome sequence of Microvirga vignae strain BR3299, a novel nitrogen fixing bacteria isolated from Brazil semi-aired region.</title>
        <authorList>
            <person name="Zilli J.E."/>
            <person name="Passos S.R."/>
            <person name="Leite J."/>
            <person name="Baldani J.I."/>
            <person name="Xavier G.R."/>
            <person name="Rumjaneck N.G."/>
            <person name="Simoes-Araujo J.L."/>
        </authorList>
    </citation>
    <scope>NUCLEOTIDE SEQUENCE [LARGE SCALE GENOMIC DNA]</scope>
    <source>
        <strain evidence="3 4">BR3299</strain>
    </source>
</reference>
<dbReference type="RefSeq" id="WP_047189226.1">
    <property type="nucleotide sequence ID" value="NZ_LCYG01000028.1"/>
</dbReference>
<keyword evidence="1" id="KW-0812">Transmembrane</keyword>
<proteinExistence type="predicted"/>
<dbReference type="Gene3D" id="1.20.5.160">
    <property type="entry name" value="Bacterial aa3 type cytochrome c oxidase subunit IV"/>
    <property type="match status" value="1"/>
</dbReference>
<keyword evidence="1" id="KW-1133">Transmembrane helix</keyword>
<gene>
    <name evidence="3" type="ORF">AA309_11840</name>
</gene>
<evidence type="ECO:0000313" key="4">
    <source>
        <dbReference type="Proteomes" id="UP000035489"/>
    </source>
</evidence>
<dbReference type="PATRIC" id="fig|1225564.3.peg.3067"/>
<evidence type="ECO:0000259" key="2">
    <source>
        <dbReference type="Pfam" id="PF07835"/>
    </source>
</evidence>
<evidence type="ECO:0000313" key="3">
    <source>
        <dbReference type="EMBL" id="KLK92930.1"/>
    </source>
</evidence>
<dbReference type="SUPFAM" id="SSF81469">
    <property type="entry name" value="Bacterial aa3 type cytochrome c oxidase subunit IV"/>
    <property type="match status" value="1"/>
</dbReference>
<feature type="transmembrane region" description="Helical" evidence="1">
    <location>
        <begin position="28"/>
        <end position="48"/>
    </location>
</feature>
<dbReference type="InterPro" id="IPR036596">
    <property type="entry name" value="Cyt-C_aa3_sf"/>
</dbReference>
<dbReference type="OrthoDB" id="8449817at2"/>
<name>A0A0H1RCJ9_9HYPH</name>
<dbReference type="Pfam" id="PF07835">
    <property type="entry name" value="COX4_pro_2"/>
    <property type="match status" value="1"/>
</dbReference>
<organism evidence="3 4">
    <name type="scientific">Microvirga vignae</name>
    <dbReference type="NCBI Taxonomy" id="1225564"/>
    <lineage>
        <taxon>Bacteria</taxon>
        <taxon>Pseudomonadati</taxon>
        <taxon>Pseudomonadota</taxon>
        <taxon>Alphaproteobacteria</taxon>
        <taxon>Hyphomicrobiales</taxon>
        <taxon>Methylobacteriaceae</taxon>
        <taxon>Microvirga</taxon>
    </lineage>
</organism>
<keyword evidence="1" id="KW-0472">Membrane</keyword>
<dbReference type="STRING" id="1225564.AA309_11840"/>
<accession>A0A0H1RCJ9</accession>
<feature type="domain" description="Cytochrome c oxidase subunit IV bacterial aa3 type" evidence="2">
    <location>
        <begin position="15"/>
        <end position="48"/>
    </location>
</feature>
<feature type="transmembrane region" description="Helical" evidence="1">
    <location>
        <begin position="55"/>
        <end position="74"/>
    </location>
</feature>
<dbReference type="AlphaFoldDB" id="A0A0H1RCJ9"/>
<evidence type="ECO:0000256" key="1">
    <source>
        <dbReference type="SAM" id="Phobius"/>
    </source>
</evidence>
<sequence length="97" mass="9877">MADTKHAPHGGYSPEMDGPAHEVTYNGFVRFAEIGTAVVVCHVLALAVGGIKHAWLTAIFGVILSLAAGAIGAIAPSIGVRAPAAVGVLLLLALFLY</sequence>
<dbReference type="InterPro" id="IPR012422">
    <property type="entry name" value="Cyt_c_oxidase_su4_bac-aa3"/>
</dbReference>
<protein>
    <recommendedName>
        <fullName evidence="2">Cytochrome c oxidase subunit IV bacterial aa3 type domain-containing protein</fullName>
    </recommendedName>
</protein>
<dbReference type="Proteomes" id="UP000035489">
    <property type="component" value="Unassembled WGS sequence"/>
</dbReference>
<comment type="caution">
    <text evidence="3">The sequence shown here is derived from an EMBL/GenBank/DDBJ whole genome shotgun (WGS) entry which is preliminary data.</text>
</comment>
<keyword evidence="4" id="KW-1185">Reference proteome</keyword>